<proteinExistence type="predicted"/>
<organism evidence="2 3">
    <name type="scientific">Petrolisthes manimaculis</name>
    <dbReference type="NCBI Taxonomy" id="1843537"/>
    <lineage>
        <taxon>Eukaryota</taxon>
        <taxon>Metazoa</taxon>
        <taxon>Ecdysozoa</taxon>
        <taxon>Arthropoda</taxon>
        <taxon>Crustacea</taxon>
        <taxon>Multicrustacea</taxon>
        <taxon>Malacostraca</taxon>
        <taxon>Eumalacostraca</taxon>
        <taxon>Eucarida</taxon>
        <taxon>Decapoda</taxon>
        <taxon>Pleocyemata</taxon>
        <taxon>Anomura</taxon>
        <taxon>Galatheoidea</taxon>
        <taxon>Porcellanidae</taxon>
        <taxon>Petrolisthes</taxon>
    </lineage>
</organism>
<feature type="compositionally biased region" description="Low complexity" evidence="1">
    <location>
        <begin position="14"/>
        <end position="28"/>
    </location>
</feature>
<gene>
    <name evidence="2" type="ORF">Pmani_037601</name>
</gene>
<evidence type="ECO:0000256" key="1">
    <source>
        <dbReference type="SAM" id="MobiDB-lite"/>
    </source>
</evidence>
<feature type="compositionally biased region" description="Basic and acidic residues" evidence="1">
    <location>
        <begin position="1"/>
        <end position="13"/>
    </location>
</feature>
<sequence length="98" mass="10791">MSVIGREWEDERALPSVSSSTHGSLGSPEVGGGRRGEDGGEVQPQQMAHICWVTCETTRRQARVMVAVSQPLLPFCMWLRDHLRRYPSRVLSGGPSGE</sequence>
<evidence type="ECO:0000313" key="2">
    <source>
        <dbReference type="EMBL" id="KAK4289420.1"/>
    </source>
</evidence>
<protein>
    <submittedName>
        <fullName evidence="2">Uncharacterized protein</fullName>
    </submittedName>
</protein>
<keyword evidence="3" id="KW-1185">Reference proteome</keyword>
<reference evidence="2" key="1">
    <citation type="submission" date="2023-11" db="EMBL/GenBank/DDBJ databases">
        <title>Genome assemblies of two species of porcelain crab, Petrolisthes cinctipes and Petrolisthes manimaculis (Anomura: Porcellanidae).</title>
        <authorList>
            <person name="Angst P."/>
        </authorList>
    </citation>
    <scope>NUCLEOTIDE SEQUENCE</scope>
    <source>
        <strain evidence="2">PB745_02</strain>
        <tissue evidence="2">Gill</tissue>
    </source>
</reference>
<feature type="region of interest" description="Disordered" evidence="1">
    <location>
        <begin position="1"/>
        <end position="43"/>
    </location>
</feature>
<dbReference type="EMBL" id="JAWZYT010005868">
    <property type="protein sequence ID" value="KAK4289420.1"/>
    <property type="molecule type" value="Genomic_DNA"/>
</dbReference>
<accession>A0AAE1NHV7</accession>
<dbReference type="AlphaFoldDB" id="A0AAE1NHV7"/>
<dbReference type="Proteomes" id="UP001292094">
    <property type="component" value="Unassembled WGS sequence"/>
</dbReference>
<comment type="caution">
    <text evidence="2">The sequence shown here is derived from an EMBL/GenBank/DDBJ whole genome shotgun (WGS) entry which is preliminary data.</text>
</comment>
<evidence type="ECO:0000313" key="3">
    <source>
        <dbReference type="Proteomes" id="UP001292094"/>
    </source>
</evidence>
<name>A0AAE1NHV7_9EUCA</name>